<dbReference type="Gene3D" id="1.10.10.10">
    <property type="entry name" value="Winged helix-like DNA-binding domain superfamily/Winged helix DNA-binding domain"/>
    <property type="match status" value="1"/>
</dbReference>
<dbReference type="EMBL" id="FNDD01000001">
    <property type="protein sequence ID" value="SDG65519.1"/>
    <property type="molecule type" value="Genomic_DNA"/>
</dbReference>
<evidence type="ECO:0000256" key="1">
    <source>
        <dbReference type="ARBA" id="ARBA00009437"/>
    </source>
</evidence>
<dbReference type="PROSITE" id="PS50931">
    <property type="entry name" value="HTH_LYSR"/>
    <property type="match status" value="1"/>
</dbReference>
<sequence length="288" mass="31472">MLLEGLETLLVLSKEKTMSRTGSVLYISPSAVSKRIANLERRLGKRLIEPSGRHVKLTAAGSQLIDNIAPSFNELQGLIFDQQALLDHTPIRIDCSETLVAGYLSHAFSDYAKRDPYIKITTNHTPRIVEHVQSGQATLGVCAGHIPAHHGLKAIHLLDEPFYVVSRNALDALPEHVITNDLNNSSNTYQLTVLNQLGIEPLMEMDSYAAAAQLALAGVAPAIVPLSMVNTLNIPAQHCFEFAELHGLFRPIHICLRPNAYQNPRIRALITAIESAVPKEALTPSTST</sequence>
<dbReference type="Pfam" id="PF00126">
    <property type="entry name" value="HTH_1"/>
    <property type="match status" value="1"/>
</dbReference>
<keyword evidence="4" id="KW-0804">Transcription</keyword>
<keyword evidence="7" id="KW-1185">Reference proteome</keyword>
<accession>A0A1G7W1F6</accession>
<dbReference type="PANTHER" id="PTHR30126:SF94">
    <property type="entry name" value="LYSR FAMILY TRANSCRIPTIONAL REGULATOR"/>
    <property type="match status" value="1"/>
</dbReference>
<dbReference type="Proteomes" id="UP000198854">
    <property type="component" value="Unassembled WGS sequence"/>
</dbReference>
<dbReference type="InterPro" id="IPR036390">
    <property type="entry name" value="WH_DNA-bd_sf"/>
</dbReference>
<dbReference type="RefSeq" id="WP_093268205.1">
    <property type="nucleotide sequence ID" value="NZ_FNDD01000001.1"/>
</dbReference>
<reference evidence="6 7" key="1">
    <citation type="submission" date="2016-10" db="EMBL/GenBank/DDBJ databases">
        <authorList>
            <person name="de Groot N.N."/>
        </authorList>
    </citation>
    <scope>NUCLEOTIDE SEQUENCE [LARGE SCALE GENOMIC DNA]</scope>
    <source>
        <strain evidence="6 7">CGMCC 1.10228</strain>
    </source>
</reference>
<dbReference type="InterPro" id="IPR000847">
    <property type="entry name" value="LysR_HTH_N"/>
</dbReference>
<dbReference type="SUPFAM" id="SSF53850">
    <property type="entry name" value="Periplasmic binding protein-like II"/>
    <property type="match status" value="1"/>
</dbReference>
<dbReference type="AlphaFoldDB" id="A0A1G7W1F6"/>
<comment type="similarity">
    <text evidence="1">Belongs to the LysR transcriptional regulatory family.</text>
</comment>
<dbReference type="OrthoDB" id="5297558at2"/>
<dbReference type="Gene3D" id="3.40.190.290">
    <property type="match status" value="1"/>
</dbReference>
<dbReference type="PANTHER" id="PTHR30126">
    <property type="entry name" value="HTH-TYPE TRANSCRIPTIONAL REGULATOR"/>
    <property type="match status" value="1"/>
</dbReference>
<evidence type="ECO:0000256" key="4">
    <source>
        <dbReference type="ARBA" id="ARBA00023163"/>
    </source>
</evidence>
<organism evidence="6 7">
    <name type="scientific">Vibrio xiamenensis</name>
    <dbReference type="NCBI Taxonomy" id="861298"/>
    <lineage>
        <taxon>Bacteria</taxon>
        <taxon>Pseudomonadati</taxon>
        <taxon>Pseudomonadota</taxon>
        <taxon>Gammaproteobacteria</taxon>
        <taxon>Vibrionales</taxon>
        <taxon>Vibrionaceae</taxon>
        <taxon>Vibrio</taxon>
    </lineage>
</organism>
<dbReference type="Pfam" id="PF03466">
    <property type="entry name" value="LysR_substrate"/>
    <property type="match status" value="1"/>
</dbReference>
<evidence type="ECO:0000256" key="3">
    <source>
        <dbReference type="ARBA" id="ARBA00023125"/>
    </source>
</evidence>
<dbReference type="SUPFAM" id="SSF46785">
    <property type="entry name" value="Winged helix' DNA-binding domain"/>
    <property type="match status" value="1"/>
</dbReference>
<evidence type="ECO:0000256" key="2">
    <source>
        <dbReference type="ARBA" id="ARBA00023015"/>
    </source>
</evidence>
<dbReference type="CDD" id="cd05466">
    <property type="entry name" value="PBP2_LTTR_substrate"/>
    <property type="match status" value="1"/>
</dbReference>
<dbReference type="GO" id="GO:0003700">
    <property type="term" value="F:DNA-binding transcription factor activity"/>
    <property type="evidence" value="ECO:0007669"/>
    <property type="project" value="InterPro"/>
</dbReference>
<gene>
    <name evidence="6" type="ORF">SAMN04488136_101101</name>
</gene>
<proteinExistence type="inferred from homology"/>
<evidence type="ECO:0000259" key="5">
    <source>
        <dbReference type="PROSITE" id="PS50931"/>
    </source>
</evidence>
<evidence type="ECO:0000313" key="7">
    <source>
        <dbReference type="Proteomes" id="UP000198854"/>
    </source>
</evidence>
<evidence type="ECO:0000313" key="6">
    <source>
        <dbReference type="EMBL" id="SDG65519.1"/>
    </source>
</evidence>
<protein>
    <submittedName>
        <fullName evidence="6">DNA-binding transcriptional regulator, LysR family</fullName>
    </submittedName>
</protein>
<dbReference type="InterPro" id="IPR036388">
    <property type="entry name" value="WH-like_DNA-bd_sf"/>
</dbReference>
<name>A0A1G7W1F6_9VIBR</name>
<dbReference type="InterPro" id="IPR005119">
    <property type="entry name" value="LysR_subst-bd"/>
</dbReference>
<keyword evidence="3 6" id="KW-0238">DNA-binding</keyword>
<feature type="domain" description="HTH lysR-type" evidence="5">
    <location>
        <begin position="1"/>
        <end position="58"/>
    </location>
</feature>
<keyword evidence="2" id="KW-0805">Transcription regulation</keyword>
<dbReference type="STRING" id="861298.SAMN04488136_101101"/>
<dbReference type="GO" id="GO:0000976">
    <property type="term" value="F:transcription cis-regulatory region binding"/>
    <property type="evidence" value="ECO:0007669"/>
    <property type="project" value="TreeGrafter"/>
</dbReference>